<evidence type="ECO:0000256" key="6">
    <source>
        <dbReference type="ARBA" id="ARBA00022741"/>
    </source>
</evidence>
<proteinExistence type="inferred from homology"/>
<name>A0AAW4MTD9_9FIRM</name>
<evidence type="ECO:0000256" key="1">
    <source>
        <dbReference type="ARBA" id="ARBA00001946"/>
    </source>
</evidence>
<comment type="caution">
    <text evidence="10">Lacks conserved residue(s) required for the propagation of feature annotation.</text>
</comment>
<dbReference type="Proteomes" id="UP001197492">
    <property type="component" value="Unassembled WGS sequence"/>
</dbReference>
<organism evidence="14 16">
    <name type="scientific">Catenibacterium mitsuokai</name>
    <dbReference type="NCBI Taxonomy" id="100886"/>
    <lineage>
        <taxon>Bacteria</taxon>
        <taxon>Bacillati</taxon>
        <taxon>Bacillota</taxon>
        <taxon>Erysipelotrichia</taxon>
        <taxon>Erysipelotrichales</taxon>
        <taxon>Coprobacillaceae</taxon>
        <taxon>Catenibacterium</taxon>
    </lineage>
</organism>
<dbReference type="EMBL" id="JAHOEL010000012">
    <property type="protein sequence ID" value="MBV3392249.1"/>
    <property type="molecule type" value="Genomic_DNA"/>
</dbReference>
<evidence type="ECO:0000256" key="5">
    <source>
        <dbReference type="ARBA" id="ARBA00022694"/>
    </source>
</evidence>
<comment type="similarity">
    <text evidence="3 10 13">Belongs to the IPP transferase family.</text>
</comment>
<accession>A0AAW4MTD9</accession>
<evidence type="ECO:0000256" key="3">
    <source>
        <dbReference type="ARBA" id="ARBA00005842"/>
    </source>
</evidence>
<comment type="caution">
    <text evidence="14">The sequence shown here is derived from an EMBL/GenBank/DDBJ whole genome shotgun (WGS) entry which is preliminary data.</text>
</comment>
<feature type="site" description="Interaction with substrate tRNA" evidence="10">
    <location>
        <position position="96"/>
    </location>
</feature>
<comment type="catalytic activity">
    <reaction evidence="9 10 11">
        <text>adenosine(37) in tRNA + dimethylallyl diphosphate = N(6)-dimethylallyladenosine(37) in tRNA + diphosphate</text>
        <dbReference type="Rhea" id="RHEA:26482"/>
        <dbReference type="Rhea" id="RHEA-COMP:10162"/>
        <dbReference type="Rhea" id="RHEA-COMP:10375"/>
        <dbReference type="ChEBI" id="CHEBI:33019"/>
        <dbReference type="ChEBI" id="CHEBI:57623"/>
        <dbReference type="ChEBI" id="CHEBI:74411"/>
        <dbReference type="ChEBI" id="CHEBI:74415"/>
        <dbReference type="EC" id="2.5.1.75"/>
    </reaction>
</comment>
<comment type="function">
    <text evidence="2 10 12">Catalyzes the transfer of a dimethylallyl group onto the adenine at position 37 in tRNAs that read codons beginning with uridine, leading to the formation of N6-(dimethylallyl)adenosine (i(6)A).</text>
</comment>
<evidence type="ECO:0000256" key="9">
    <source>
        <dbReference type="ARBA" id="ARBA00049563"/>
    </source>
</evidence>
<evidence type="ECO:0000256" key="4">
    <source>
        <dbReference type="ARBA" id="ARBA00022679"/>
    </source>
</evidence>
<dbReference type="GO" id="GO:0006400">
    <property type="term" value="P:tRNA modification"/>
    <property type="evidence" value="ECO:0007669"/>
    <property type="project" value="TreeGrafter"/>
</dbReference>
<evidence type="ECO:0000256" key="7">
    <source>
        <dbReference type="ARBA" id="ARBA00022840"/>
    </source>
</evidence>
<dbReference type="AlphaFoldDB" id="A0AAW4MTD9"/>
<dbReference type="NCBIfam" id="TIGR00174">
    <property type="entry name" value="miaA"/>
    <property type="match status" value="1"/>
</dbReference>
<evidence type="ECO:0000313" key="17">
    <source>
        <dbReference type="Proteomes" id="UP001197492"/>
    </source>
</evidence>
<keyword evidence="17" id="KW-1185">Reference proteome</keyword>
<evidence type="ECO:0000256" key="10">
    <source>
        <dbReference type="HAMAP-Rule" id="MF_00185"/>
    </source>
</evidence>
<dbReference type="HAMAP" id="MF_00185">
    <property type="entry name" value="IPP_trans"/>
    <property type="match status" value="1"/>
</dbReference>
<keyword evidence="8 10" id="KW-0460">Magnesium</keyword>
<comment type="cofactor">
    <cofactor evidence="1 10">
        <name>Mg(2+)</name>
        <dbReference type="ChEBI" id="CHEBI:18420"/>
    </cofactor>
</comment>
<dbReference type="PANTHER" id="PTHR11088">
    <property type="entry name" value="TRNA DIMETHYLALLYLTRANSFERASE"/>
    <property type="match status" value="1"/>
</dbReference>
<comment type="subunit">
    <text evidence="10">Monomer.</text>
</comment>
<evidence type="ECO:0000256" key="13">
    <source>
        <dbReference type="RuleBase" id="RU003785"/>
    </source>
</evidence>
<dbReference type="Pfam" id="PF01715">
    <property type="entry name" value="IPPT"/>
    <property type="match status" value="1"/>
</dbReference>
<evidence type="ECO:0000256" key="2">
    <source>
        <dbReference type="ARBA" id="ARBA00003213"/>
    </source>
</evidence>
<dbReference type="InterPro" id="IPR018022">
    <property type="entry name" value="IPT"/>
</dbReference>
<dbReference type="Gene3D" id="1.10.20.140">
    <property type="match status" value="1"/>
</dbReference>
<evidence type="ECO:0000313" key="16">
    <source>
        <dbReference type="Proteomes" id="UP001196408"/>
    </source>
</evidence>
<dbReference type="InterPro" id="IPR039657">
    <property type="entry name" value="Dimethylallyltransferase"/>
</dbReference>
<feature type="region of interest" description="Interaction with substrate tRNA" evidence="10">
    <location>
        <begin position="152"/>
        <end position="156"/>
    </location>
</feature>
<dbReference type="EC" id="2.5.1.75" evidence="10"/>
<keyword evidence="7 10" id="KW-0067">ATP-binding</keyword>
<dbReference type="Gene3D" id="3.40.50.300">
    <property type="entry name" value="P-loop containing nucleotide triphosphate hydrolases"/>
    <property type="match status" value="1"/>
</dbReference>
<keyword evidence="5 10" id="KW-0819">tRNA processing</keyword>
<dbReference type="SUPFAM" id="SSF52540">
    <property type="entry name" value="P-loop containing nucleoside triphosphate hydrolases"/>
    <property type="match status" value="2"/>
</dbReference>
<protein>
    <recommendedName>
        <fullName evidence="10">tRNA dimethylallyltransferase</fullName>
        <ecNumber evidence="10">2.5.1.75</ecNumber>
    </recommendedName>
    <alternativeName>
        <fullName evidence="10">Dimethylallyl diphosphate:tRNA dimethylallyltransferase</fullName>
        <shortName evidence="10">DMAPP:tRNA dimethylallyltransferase</shortName>
        <shortName evidence="10">DMATase</shortName>
    </alternativeName>
    <alternativeName>
        <fullName evidence="10">Isopentenyl-diphosphate:tRNA isopentenyltransferase</fullName>
        <shortName evidence="10">IPP transferase</shortName>
        <shortName evidence="10">IPPT</shortName>
        <shortName evidence="10">IPTase</shortName>
    </alternativeName>
</protein>
<evidence type="ECO:0000313" key="14">
    <source>
        <dbReference type="EMBL" id="MBV3382154.1"/>
    </source>
</evidence>
<dbReference type="PANTHER" id="PTHR11088:SF60">
    <property type="entry name" value="TRNA DIMETHYLALLYLTRANSFERASE"/>
    <property type="match status" value="1"/>
</dbReference>
<evidence type="ECO:0000256" key="12">
    <source>
        <dbReference type="RuleBase" id="RU003784"/>
    </source>
</evidence>
<evidence type="ECO:0000313" key="15">
    <source>
        <dbReference type="EMBL" id="MBV3392249.1"/>
    </source>
</evidence>
<dbReference type="GO" id="GO:0052381">
    <property type="term" value="F:tRNA dimethylallyltransferase activity"/>
    <property type="evidence" value="ECO:0007669"/>
    <property type="project" value="UniProtKB-UniRule"/>
</dbReference>
<evidence type="ECO:0000256" key="11">
    <source>
        <dbReference type="RuleBase" id="RU003783"/>
    </source>
</evidence>
<reference evidence="14 17" key="1">
    <citation type="submission" date="2021-06" db="EMBL/GenBank/DDBJ databases">
        <title>Collection of gut derived symbiotic bacterial strains cultured from healthy donors.</title>
        <authorList>
            <person name="Lin H."/>
            <person name="Littmann E."/>
            <person name="Pamer E.G."/>
        </authorList>
    </citation>
    <scope>NUCLEOTIDE SEQUENCE</scope>
    <source>
        <strain evidence="15 17">MSK.21.70</strain>
        <strain evidence="14">MSK.21.82</strain>
    </source>
</reference>
<feature type="region of interest" description="Interaction with substrate tRNA" evidence="10">
    <location>
        <begin position="34"/>
        <end position="37"/>
    </location>
</feature>
<keyword evidence="6 10" id="KW-0547">Nucleotide-binding</keyword>
<sequence length="304" mass="35610">MKKVIAVCGPTAVGKTRMGVSLAEALHGEVISGDSMQIYRTMDIGTAKVTEEEMQGIIHHMIDIKNPDETFSVSEFQKEVRHYIDTIDMPIVVGGTGLYIKGALYDYTFEETESKHDEIKAKYAHYTNEELHQYLASFDPQSALDLHPNNRQRVLRAIEIYEESGKRKSDILEAQEHKPVYDIYFVGLTLPRPILYERINKRVDLMIEQGLEEEVKKIYDSGLSRNAQSMKAIGYKEWFDYFEGSKTKEQVIEEIKKHSRNYAKRQYTWFNNQFDVHWYDVNLEDFDSTIHQVLKDIEEWYEKR</sequence>
<evidence type="ECO:0000256" key="8">
    <source>
        <dbReference type="ARBA" id="ARBA00022842"/>
    </source>
</evidence>
<dbReference type="Proteomes" id="UP001196408">
    <property type="component" value="Unassembled WGS sequence"/>
</dbReference>
<feature type="binding site" evidence="10">
    <location>
        <begin position="9"/>
        <end position="16"/>
    </location>
    <ligand>
        <name>ATP</name>
        <dbReference type="ChEBI" id="CHEBI:30616"/>
    </ligand>
</feature>
<dbReference type="InterPro" id="IPR027417">
    <property type="entry name" value="P-loop_NTPase"/>
</dbReference>
<keyword evidence="4 10" id="KW-0808">Transferase</keyword>
<feature type="binding site" evidence="10">
    <location>
        <begin position="11"/>
        <end position="16"/>
    </location>
    <ligand>
        <name>substrate</name>
    </ligand>
</feature>
<dbReference type="GO" id="GO:0005524">
    <property type="term" value="F:ATP binding"/>
    <property type="evidence" value="ECO:0007669"/>
    <property type="project" value="UniProtKB-UniRule"/>
</dbReference>
<dbReference type="EMBL" id="JAHOEF010000011">
    <property type="protein sequence ID" value="MBV3382154.1"/>
    <property type="molecule type" value="Genomic_DNA"/>
</dbReference>
<dbReference type="RefSeq" id="WP_187012525.1">
    <property type="nucleotide sequence ID" value="NZ_JAHOEB010000012.1"/>
</dbReference>
<gene>
    <name evidence="10 14" type="primary">miaA</name>
    <name evidence="14" type="ORF">KSV97_02710</name>
    <name evidence="15" type="ORF">KSW06_03085</name>
</gene>